<sequence>MLLLLIQWPLLETAAKVHLQRALYQPGNVKCNALMTDATQTPHRNEGLKTCDLLKVSGGICDPEHLRNMSLQKVFVNTRFENALFEKRHPV</sequence>
<keyword evidence="3" id="KW-1185">Reference proteome</keyword>
<evidence type="ECO:0000256" key="1">
    <source>
        <dbReference type="SAM" id="SignalP"/>
    </source>
</evidence>
<reference evidence="2" key="1">
    <citation type="submission" date="2020-08" db="EMBL/GenBank/DDBJ databases">
        <title>Multicomponent nature underlies the extraordinary mechanical properties of spider dragline silk.</title>
        <authorList>
            <person name="Kono N."/>
            <person name="Nakamura H."/>
            <person name="Mori M."/>
            <person name="Yoshida Y."/>
            <person name="Ohtoshi R."/>
            <person name="Malay A.D."/>
            <person name="Moran D.A.P."/>
            <person name="Tomita M."/>
            <person name="Numata K."/>
            <person name="Arakawa K."/>
        </authorList>
    </citation>
    <scope>NUCLEOTIDE SEQUENCE</scope>
</reference>
<keyword evidence="1" id="KW-0732">Signal</keyword>
<gene>
    <name evidence="2" type="ORF">NPIL_662401</name>
</gene>
<evidence type="ECO:0000313" key="3">
    <source>
        <dbReference type="Proteomes" id="UP000887013"/>
    </source>
</evidence>
<feature type="chain" id="PRO_5036449364" evidence="1">
    <location>
        <begin position="16"/>
        <end position="91"/>
    </location>
</feature>
<dbReference type="Proteomes" id="UP000887013">
    <property type="component" value="Unassembled WGS sequence"/>
</dbReference>
<feature type="signal peptide" evidence="1">
    <location>
        <begin position="1"/>
        <end position="15"/>
    </location>
</feature>
<evidence type="ECO:0000313" key="2">
    <source>
        <dbReference type="EMBL" id="GFT04007.1"/>
    </source>
</evidence>
<dbReference type="AlphaFoldDB" id="A0A8X6TF57"/>
<organism evidence="2 3">
    <name type="scientific">Nephila pilipes</name>
    <name type="common">Giant wood spider</name>
    <name type="synonym">Nephila maculata</name>
    <dbReference type="NCBI Taxonomy" id="299642"/>
    <lineage>
        <taxon>Eukaryota</taxon>
        <taxon>Metazoa</taxon>
        <taxon>Ecdysozoa</taxon>
        <taxon>Arthropoda</taxon>
        <taxon>Chelicerata</taxon>
        <taxon>Arachnida</taxon>
        <taxon>Araneae</taxon>
        <taxon>Araneomorphae</taxon>
        <taxon>Entelegynae</taxon>
        <taxon>Araneoidea</taxon>
        <taxon>Nephilidae</taxon>
        <taxon>Nephila</taxon>
    </lineage>
</organism>
<protein>
    <submittedName>
        <fullName evidence="2">Uncharacterized protein</fullName>
    </submittedName>
</protein>
<proteinExistence type="predicted"/>
<name>A0A8X6TF57_NEPPI</name>
<dbReference type="EMBL" id="BMAW01102372">
    <property type="protein sequence ID" value="GFT04007.1"/>
    <property type="molecule type" value="Genomic_DNA"/>
</dbReference>
<comment type="caution">
    <text evidence="2">The sequence shown here is derived from an EMBL/GenBank/DDBJ whole genome shotgun (WGS) entry which is preliminary data.</text>
</comment>
<accession>A0A8X6TF57</accession>